<reference evidence="1" key="1">
    <citation type="submission" date="2009-10" db="EMBL/GenBank/DDBJ databases">
        <title>Complete sequence of Bacillus selenitireducens MLS10.</title>
        <authorList>
            <consortium name="US DOE Joint Genome Institute"/>
            <person name="Lucas S."/>
            <person name="Copeland A."/>
            <person name="Lapidus A."/>
            <person name="Glavina del Rio T."/>
            <person name="Dalin E."/>
            <person name="Tice H."/>
            <person name="Bruce D."/>
            <person name="Goodwin L."/>
            <person name="Pitluck S."/>
            <person name="Sims D."/>
            <person name="Brettin T."/>
            <person name="Detter J.C."/>
            <person name="Han C."/>
            <person name="Larimer F."/>
            <person name="Land M."/>
            <person name="Hauser L."/>
            <person name="Kyrpides N."/>
            <person name="Ovchinnikova G."/>
            <person name="Stolz J."/>
        </authorList>
    </citation>
    <scope>NUCLEOTIDE SEQUENCE [LARGE SCALE GENOMIC DNA]</scope>
    <source>
        <strain evidence="1">MLS10</strain>
    </source>
</reference>
<sequence>MAHEQELENALKQFKRILRLYPDRKKDYMEYKYFLRSFIKIKTKSSTLPNTAVVTVIRHERPETFRLLREMMKDDPTFYFLTNLDMAYEDACRELGRFGFEL</sequence>
<name>D6Y142_BACIE</name>
<dbReference type="EMBL" id="CP001791">
    <property type="protein sequence ID" value="ADH98646.1"/>
    <property type="molecule type" value="Genomic_DNA"/>
</dbReference>
<gene>
    <name evidence="1" type="ordered locus">Bsel_1129</name>
</gene>
<evidence type="ECO:0000313" key="2">
    <source>
        <dbReference type="Proteomes" id="UP000000271"/>
    </source>
</evidence>
<dbReference type="RefSeq" id="WP_013172070.1">
    <property type="nucleotide sequence ID" value="NC_014219.1"/>
</dbReference>
<organism evidence="1 2">
    <name type="scientific">Bacillus selenitireducens (strain ATCC 700615 / DSM 15326 / MLS10)</name>
    <dbReference type="NCBI Taxonomy" id="439292"/>
    <lineage>
        <taxon>Bacteria</taxon>
        <taxon>Bacillati</taxon>
        <taxon>Bacillota</taxon>
        <taxon>Bacilli</taxon>
        <taxon>Bacillales</taxon>
        <taxon>Bacillaceae</taxon>
        <taxon>Salisediminibacterium</taxon>
    </lineage>
</organism>
<evidence type="ECO:0000313" key="1">
    <source>
        <dbReference type="EMBL" id="ADH98646.1"/>
    </source>
</evidence>
<dbReference type="AlphaFoldDB" id="D6Y142"/>
<dbReference type="OrthoDB" id="2884033at2"/>
<keyword evidence="2" id="KW-1185">Reference proteome</keyword>
<dbReference type="KEGG" id="bse:Bsel_1129"/>
<protein>
    <submittedName>
        <fullName evidence="1">Uncharacterized protein</fullName>
    </submittedName>
</protein>
<dbReference type="eggNOG" id="ENOG502ZR56">
    <property type="taxonomic scope" value="Bacteria"/>
</dbReference>
<accession>D6Y142</accession>
<proteinExistence type="predicted"/>
<dbReference type="Proteomes" id="UP000000271">
    <property type="component" value="Chromosome"/>
</dbReference>
<dbReference type="HOGENOM" id="CLU_2271754_0_0_9"/>